<feature type="region of interest" description="Disordered" evidence="1">
    <location>
        <begin position="57"/>
        <end position="77"/>
    </location>
</feature>
<protein>
    <submittedName>
        <fullName evidence="3">Transposase</fullName>
    </submittedName>
</protein>
<reference evidence="3 4" key="1">
    <citation type="submission" date="2013-05" db="EMBL/GenBank/DDBJ databases">
        <title>Draft genome of the parasitic nematode Anyclostoma ceylanicum.</title>
        <authorList>
            <person name="Mitreva M."/>
        </authorList>
    </citation>
    <scope>NUCLEOTIDE SEQUENCE [LARGE SCALE GENOMIC DNA]</scope>
</reference>
<dbReference type="InterPro" id="IPR048703">
    <property type="entry name" value="Tnp_Tc3-like_HTH"/>
</dbReference>
<sequence>MSDWLPCNVSTPSLRFIGTAAFTQTSEHREAEGERTLPTGLQQPRFVTQHLGTRMQRKAPRGTPAHDVVTPCAPSTSDRRRIQAGIRQYCMGTERLAPKPNLVVMDKKNPGGRPQKLRRVDESHIGRLASNSKISANQVRTELSLNVSKSTIIRAIHRRNLMWQKMKPAPRLAEEHRSARLDFAKNNII</sequence>
<organism evidence="3 4">
    <name type="scientific">Ancylostoma ceylanicum</name>
    <dbReference type="NCBI Taxonomy" id="53326"/>
    <lineage>
        <taxon>Eukaryota</taxon>
        <taxon>Metazoa</taxon>
        <taxon>Ecdysozoa</taxon>
        <taxon>Nematoda</taxon>
        <taxon>Chromadorea</taxon>
        <taxon>Rhabditida</taxon>
        <taxon>Rhabditina</taxon>
        <taxon>Rhabditomorpha</taxon>
        <taxon>Strongyloidea</taxon>
        <taxon>Ancylostomatidae</taxon>
        <taxon>Ancylostomatinae</taxon>
        <taxon>Ancylostoma</taxon>
    </lineage>
</organism>
<evidence type="ECO:0000256" key="1">
    <source>
        <dbReference type="SAM" id="MobiDB-lite"/>
    </source>
</evidence>
<feature type="domain" description="Transposable element Tc3 transposase-like DNA-binding HTH" evidence="2">
    <location>
        <begin position="121"/>
        <end position="158"/>
    </location>
</feature>
<gene>
    <name evidence="3" type="ORF">ANCCEY_10236</name>
</gene>
<name>A0A0D6LHM6_9BILA</name>
<evidence type="ECO:0000259" key="2">
    <source>
        <dbReference type="Pfam" id="PF21517"/>
    </source>
</evidence>
<dbReference type="Gene3D" id="1.10.10.10">
    <property type="entry name" value="Winged helix-like DNA-binding domain superfamily/Winged helix DNA-binding domain"/>
    <property type="match status" value="1"/>
</dbReference>
<dbReference type="Pfam" id="PF21517">
    <property type="entry name" value="HTH_Tnp_Tc3_2_like"/>
    <property type="match status" value="1"/>
</dbReference>
<dbReference type="InterPro" id="IPR036388">
    <property type="entry name" value="WH-like_DNA-bd_sf"/>
</dbReference>
<accession>A0A0D6LHM6</accession>
<dbReference type="AlphaFoldDB" id="A0A0D6LHM6"/>
<dbReference type="Proteomes" id="UP000054495">
    <property type="component" value="Unassembled WGS sequence"/>
</dbReference>
<keyword evidence="4" id="KW-1185">Reference proteome</keyword>
<dbReference type="EMBL" id="KE125172">
    <property type="protein sequence ID" value="EPB70683.1"/>
    <property type="molecule type" value="Genomic_DNA"/>
</dbReference>
<evidence type="ECO:0000313" key="4">
    <source>
        <dbReference type="Proteomes" id="UP000054495"/>
    </source>
</evidence>
<proteinExistence type="predicted"/>
<evidence type="ECO:0000313" key="3">
    <source>
        <dbReference type="EMBL" id="EPB70683.1"/>
    </source>
</evidence>